<dbReference type="GO" id="GO:0006412">
    <property type="term" value="P:translation"/>
    <property type="evidence" value="ECO:0007669"/>
    <property type="project" value="UniProtKB-UniRule"/>
</dbReference>
<evidence type="ECO:0000256" key="2">
    <source>
        <dbReference type="ARBA" id="ARBA00022980"/>
    </source>
</evidence>
<evidence type="ECO:0000256" key="4">
    <source>
        <dbReference type="ARBA" id="ARBA00035206"/>
    </source>
</evidence>
<dbReference type="OrthoDB" id="9807419at2"/>
<dbReference type="InterPro" id="IPR008991">
    <property type="entry name" value="Translation_prot_SH3-like_sf"/>
</dbReference>
<dbReference type="InterPro" id="IPR003256">
    <property type="entry name" value="Ribosomal_uL24"/>
</dbReference>
<keyword evidence="9" id="KW-1185">Reference proteome</keyword>
<protein>
    <recommendedName>
        <fullName evidence="4 5">Large ribosomal subunit protein uL24</fullName>
    </recommendedName>
</protein>
<dbReference type="GO" id="GO:0003735">
    <property type="term" value="F:structural constituent of ribosome"/>
    <property type="evidence" value="ECO:0007669"/>
    <property type="project" value="InterPro"/>
</dbReference>
<comment type="similarity">
    <text evidence="1 5">Belongs to the universal ribosomal protein uL24 family.</text>
</comment>
<evidence type="ECO:0000256" key="1">
    <source>
        <dbReference type="ARBA" id="ARBA00010618"/>
    </source>
</evidence>
<evidence type="ECO:0000313" key="8">
    <source>
        <dbReference type="EMBL" id="GAV21395.1"/>
    </source>
</evidence>
<keyword evidence="5" id="KW-0699">rRNA-binding</keyword>
<name>A0A1L8CR37_9PROT</name>
<dbReference type="AlphaFoldDB" id="A0A1L8CR37"/>
<sequence length="109" mass="11910">MTTVVKSRIRRDDDVIVTAGRDKGSRGKVIRVMASDGQVLVSKINMIKRHTRQSQASAGGIIEKEAPLAISNVQYYCSKCKSGVRLGAKTLEDGSKVRTCRKCGEVLDK</sequence>
<comment type="subunit">
    <text evidence="5">Part of the 50S ribosomal subunit.</text>
</comment>
<dbReference type="CDD" id="cd06089">
    <property type="entry name" value="KOW_RPL26"/>
    <property type="match status" value="1"/>
</dbReference>
<dbReference type="NCBIfam" id="TIGR01079">
    <property type="entry name" value="rplX_bact"/>
    <property type="match status" value="1"/>
</dbReference>
<dbReference type="RefSeq" id="WP_072660687.1">
    <property type="nucleotide sequence ID" value="NZ_BDFD01000030.1"/>
</dbReference>
<evidence type="ECO:0000259" key="6">
    <source>
        <dbReference type="Pfam" id="PF00467"/>
    </source>
</evidence>
<evidence type="ECO:0000256" key="3">
    <source>
        <dbReference type="ARBA" id="ARBA00023274"/>
    </source>
</evidence>
<accession>A0A1L8CR37</accession>
<dbReference type="Pfam" id="PF00467">
    <property type="entry name" value="KOW"/>
    <property type="match status" value="1"/>
</dbReference>
<keyword evidence="2 5" id="KW-0689">Ribosomal protein</keyword>
<dbReference type="SUPFAM" id="SSF50104">
    <property type="entry name" value="Translation proteins SH3-like domain"/>
    <property type="match status" value="1"/>
</dbReference>
<gene>
    <name evidence="5" type="primary">rplX</name>
    <name evidence="8" type="ORF">MMIC_P2379</name>
</gene>
<evidence type="ECO:0000256" key="5">
    <source>
        <dbReference type="HAMAP-Rule" id="MF_01326"/>
    </source>
</evidence>
<comment type="caution">
    <text evidence="8">The sequence shown here is derived from an EMBL/GenBank/DDBJ whole genome shotgun (WGS) entry which is preliminary data.</text>
</comment>
<keyword evidence="3 5" id="KW-0687">Ribonucleoprotein</keyword>
<dbReference type="Pfam" id="PF17136">
    <property type="entry name" value="ribosomal_L24"/>
    <property type="match status" value="1"/>
</dbReference>
<dbReference type="InterPro" id="IPR005824">
    <property type="entry name" value="KOW"/>
</dbReference>
<feature type="domain" description="Large ribosomal subunit protein uL24 C-terminal" evidence="7">
    <location>
        <begin position="44"/>
        <end position="107"/>
    </location>
</feature>
<comment type="function">
    <text evidence="5">One of two assembly initiator proteins, it binds directly to the 5'-end of the 23S rRNA, where it nucleates assembly of the 50S subunit.</text>
</comment>
<dbReference type="InterPro" id="IPR041988">
    <property type="entry name" value="Ribosomal_uL24_KOW"/>
</dbReference>
<evidence type="ECO:0000259" key="7">
    <source>
        <dbReference type="Pfam" id="PF17136"/>
    </source>
</evidence>
<dbReference type="PANTHER" id="PTHR12903">
    <property type="entry name" value="MITOCHONDRIAL RIBOSOMAL PROTEIN L24"/>
    <property type="match status" value="1"/>
</dbReference>
<evidence type="ECO:0000313" key="9">
    <source>
        <dbReference type="Proteomes" id="UP000231632"/>
    </source>
</evidence>
<dbReference type="GO" id="GO:0005840">
    <property type="term" value="C:ribosome"/>
    <property type="evidence" value="ECO:0007669"/>
    <property type="project" value="UniProtKB-KW"/>
</dbReference>
<organism evidence="8 9">
    <name type="scientific">Mariprofundus micogutta</name>
    <dbReference type="NCBI Taxonomy" id="1921010"/>
    <lineage>
        <taxon>Bacteria</taxon>
        <taxon>Pseudomonadati</taxon>
        <taxon>Pseudomonadota</taxon>
        <taxon>Candidatius Mariprofundia</taxon>
        <taxon>Mariprofundales</taxon>
        <taxon>Mariprofundaceae</taxon>
        <taxon>Mariprofundus</taxon>
    </lineage>
</organism>
<keyword evidence="5" id="KW-0694">RNA-binding</keyword>
<dbReference type="GO" id="GO:1990904">
    <property type="term" value="C:ribonucleoprotein complex"/>
    <property type="evidence" value="ECO:0007669"/>
    <property type="project" value="UniProtKB-KW"/>
</dbReference>
<dbReference type="InterPro" id="IPR057264">
    <property type="entry name" value="Ribosomal_uL24_C"/>
</dbReference>
<dbReference type="STRING" id="1921010.MMIC_P2379"/>
<feature type="domain" description="KOW" evidence="6">
    <location>
        <begin position="12"/>
        <end position="41"/>
    </location>
</feature>
<reference evidence="8 9" key="1">
    <citation type="journal article" date="2017" name="Arch. Microbiol.">
        <title>Mariprofundus micogutta sp. nov., a novel iron-oxidizing zetaproteobacterium isolated from a deep-sea hydrothermal field at the Bayonnaise knoll of the Izu-Ogasawara arc, and a description of Mariprofundales ord. nov. and Zetaproteobacteria classis nov.</title>
        <authorList>
            <person name="Makita H."/>
            <person name="Tanaka E."/>
            <person name="Mitsunobu S."/>
            <person name="Miyazaki M."/>
            <person name="Nunoura T."/>
            <person name="Uematsu K."/>
            <person name="Takaki Y."/>
            <person name="Nishi S."/>
            <person name="Shimamura S."/>
            <person name="Takai K."/>
        </authorList>
    </citation>
    <scope>NUCLEOTIDE SEQUENCE [LARGE SCALE GENOMIC DNA]</scope>
    <source>
        <strain evidence="8 9">ET2</strain>
    </source>
</reference>
<dbReference type="Proteomes" id="UP000231632">
    <property type="component" value="Unassembled WGS sequence"/>
</dbReference>
<comment type="function">
    <text evidence="5">One of the proteins that surrounds the polypeptide exit tunnel on the outside of the subunit.</text>
</comment>
<proteinExistence type="inferred from homology"/>
<dbReference type="InterPro" id="IPR014722">
    <property type="entry name" value="Rib_uL2_dom2"/>
</dbReference>
<dbReference type="Gene3D" id="2.30.30.30">
    <property type="match status" value="1"/>
</dbReference>
<dbReference type="EMBL" id="BDFD01000030">
    <property type="protein sequence ID" value="GAV21395.1"/>
    <property type="molecule type" value="Genomic_DNA"/>
</dbReference>
<dbReference type="GO" id="GO:0019843">
    <property type="term" value="F:rRNA binding"/>
    <property type="evidence" value="ECO:0007669"/>
    <property type="project" value="UniProtKB-UniRule"/>
</dbReference>
<dbReference type="HAMAP" id="MF_01326_B">
    <property type="entry name" value="Ribosomal_uL24_B"/>
    <property type="match status" value="1"/>
</dbReference>